<dbReference type="RefSeq" id="WP_307208581.1">
    <property type="nucleotide sequence ID" value="NZ_JAUSSU010000020.1"/>
</dbReference>
<comment type="similarity">
    <text evidence="2">Belongs to the binding-protein-dependent transport system permease family. FecCD subfamily.</text>
</comment>
<dbReference type="Gene3D" id="1.10.3470.10">
    <property type="entry name" value="ABC transporter involved in vitamin B12 uptake, BtuC"/>
    <property type="match status" value="1"/>
</dbReference>
<dbReference type="SUPFAM" id="SSF81345">
    <property type="entry name" value="ABC transporter involved in vitamin B12 uptake, BtuC"/>
    <property type="match status" value="1"/>
</dbReference>
<proteinExistence type="inferred from homology"/>
<evidence type="ECO:0000313" key="10">
    <source>
        <dbReference type="Proteomes" id="UP001229346"/>
    </source>
</evidence>
<evidence type="ECO:0000256" key="8">
    <source>
        <dbReference type="SAM" id="Phobius"/>
    </source>
</evidence>
<dbReference type="InterPro" id="IPR037294">
    <property type="entry name" value="ABC_BtuC-like"/>
</dbReference>
<evidence type="ECO:0000256" key="7">
    <source>
        <dbReference type="ARBA" id="ARBA00023136"/>
    </source>
</evidence>
<evidence type="ECO:0000313" key="9">
    <source>
        <dbReference type="EMBL" id="MDQ0116518.1"/>
    </source>
</evidence>
<keyword evidence="7 8" id="KW-0472">Membrane</keyword>
<evidence type="ECO:0000256" key="4">
    <source>
        <dbReference type="ARBA" id="ARBA00022475"/>
    </source>
</evidence>
<protein>
    <submittedName>
        <fullName evidence="9">Iron complex transport system permease protein</fullName>
    </submittedName>
</protein>
<evidence type="ECO:0000256" key="6">
    <source>
        <dbReference type="ARBA" id="ARBA00022989"/>
    </source>
</evidence>
<dbReference type="PANTHER" id="PTHR30472:SF25">
    <property type="entry name" value="ABC TRANSPORTER PERMEASE PROTEIN MJ0876-RELATED"/>
    <property type="match status" value="1"/>
</dbReference>
<comment type="caution">
    <text evidence="9">The sequence shown here is derived from an EMBL/GenBank/DDBJ whole genome shotgun (WGS) entry which is preliminary data.</text>
</comment>
<keyword evidence="10" id="KW-1185">Reference proteome</keyword>
<feature type="transmembrane region" description="Helical" evidence="8">
    <location>
        <begin position="286"/>
        <end position="307"/>
    </location>
</feature>
<evidence type="ECO:0000256" key="3">
    <source>
        <dbReference type="ARBA" id="ARBA00022448"/>
    </source>
</evidence>
<dbReference type="CDD" id="cd06550">
    <property type="entry name" value="TM_ABC_iron-siderophores_like"/>
    <property type="match status" value="1"/>
</dbReference>
<keyword evidence="6 8" id="KW-1133">Transmembrane helix</keyword>
<feature type="transmembrane region" description="Helical" evidence="8">
    <location>
        <begin position="327"/>
        <end position="345"/>
    </location>
</feature>
<keyword evidence="4" id="KW-1003">Cell membrane</keyword>
<reference evidence="9 10" key="1">
    <citation type="submission" date="2023-07" db="EMBL/GenBank/DDBJ databases">
        <title>Sorghum-associated microbial communities from plants grown in Nebraska, USA.</title>
        <authorList>
            <person name="Schachtman D."/>
        </authorList>
    </citation>
    <scope>NUCLEOTIDE SEQUENCE [LARGE SCALE GENOMIC DNA]</scope>
    <source>
        <strain evidence="9 10">CC482</strain>
    </source>
</reference>
<gene>
    <name evidence="9" type="ORF">J2T15_005999</name>
</gene>
<keyword evidence="5 8" id="KW-0812">Transmembrane</keyword>
<evidence type="ECO:0000256" key="2">
    <source>
        <dbReference type="ARBA" id="ARBA00007935"/>
    </source>
</evidence>
<evidence type="ECO:0000256" key="1">
    <source>
        <dbReference type="ARBA" id="ARBA00004651"/>
    </source>
</evidence>
<dbReference type="Proteomes" id="UP001229346">
    <property type="component" value="Unassembled WGS sequence"/>
</dbReference>
<comment type="subcellular location">
    <subcellularLocation>
        <location evidence="1">Cell membrane</location>
        <topology evidence="1">Multi-pass membrane protein</topology>
    </subcellularLocation>
</comment>
<dbReference type="Pfam" id="PF01032">
    <property type="entry name" value="FecCD"/>
    <property type="match status" value="1"/>
</dbReference>
<feature type="transmembrane region" description="Helical" evidence="8">
    <location>
        <begin position="128"/>
        <end position="148"/>
    </location>
</feature>
<feature type="transmembrane region" description="Helical" evidence="8">
    <location>
        <begin position="101"/>
        <end position="122"/>
    </location>
</feature>
<feature type="transmembrane region" description="Helical" evidence="8">
    <location>
        <begin position="72"/>
        <end position="89"/>
    </location>
</feature>
<name>A0ABT9UA36_PAEHA</name>
<keyword evidence="3" id="KW-0813">Transport</keyword>
<feature type="transmembrane region" description="Helical" evidence="8">
    <location>
        <begin position="247"/>
        <end position="274"/>
    </location>
</feature>
<accession>A0ABT9UA36</accession>
<sequence>MDELPRKRAMSIKVRFQMTIGILLIALAAFVILHLAFGRTMMSLEEVLKALLNSSEDRGQHHIVWNLRLPRVLIAIASGLMLGLAGAILQVIMRNPLAEPGLIGASAGSVLFVVLWMLYVSGDMSTNATLPFVALLGGVITVGGIYLLNGTNGNNNLRLVLTGVIVTSILQSATSLLLLKNQEGLASILLWNFGSLNGRVWAQWNNVWPWALVLFLLSMLLARKAALLQLGDSIAAGLGLPVNRTRLMLLLIAAALTAASVSVVGAIGFIGLIGPHIAGLLIGRNPVYLFPASALFSAVLLVAADWIGQSISLNFPLPGMEHHVTTLPVGAVTTLMGAPFFIFLLRRTLVKK</sequence>
<dbReference type="EMBL" id="JAUSSU010000020">
    <property type="protein sequence ID" value="MDQ0116518.1"/>
    <property type="molecule type" value="Genomic_DNA"/>
</dbReference>
<organism evidence="9 10">
    <name type="scientific">Paenibacillus harenae</name>
    <dbReference type="NCBI Taxonomy" id="306543"/>
    <lineage>
        <taxon>Bacteria</taxon>
        <taxon>Bacillati</taxon>
        <taxon>Bacillota</taxon>
        <taxon>Bacilli</taxon>
        <taxon>Bacillales</taxon>
        <taxon>Paenibacillaceae</taxon>
        <taxon>Paenibacillus</taxon>
    </lineage>
</organism>
<dbReference type="InterPro" id="IPR000522">
    <property type="entry name" value="ABC_transptr_permease_BtuC"/>
</dbReference>
<dbReference type="PANTHER" id="PTHR30472">
    <property type="entry name" value="FERRIC ENTEROBACTIN TRANSPORT SYSTEM PERMEASE PROTEIN"/>
    <property type="match status" value="1"/>
</dbReference>
<feature type="transmembrane region" description="Helical" evidence="8">
    <location>
        <begin position="160"/>
        <end position="179"/>
    </location>
</feature>
<evidence type="ECO:0000256" key="5">
    <source>
        <dbReference type="ARBA" id="ARBA00022692"/>
    </source>
</evidence>